<name>A0A5B8LE17_9SPHN</name>
<dbReference type="PANTHER" id="PTHR38340">
    <property type="entry name" value="S-LAYER PROTEIN"/>
    <property type="match status" value="1"/>
</dbReference>
<dbReference type="GO" id="GO:0005509">
    <property type="term" value="F:calcium ion binding"/>
    <property type="evidence" value="ECO:0007669"/>
    <property type="project" value="InterPro"/>
</dbReference>
<keyword evidence="6" id="KW-0843">Virulence</keyword>
<comment type="subcellular location">
    <subcellularLocation>
        <location evidence="1">Membrane</location>
    </subcellularLocation>
    <subcellularLocation>
        <location evidence="2">Secreted</location>
    </subcellularLocation>
</comment>
<dbReference type="PRINTS" id="PR01488">
    <property type="entry name" value="RTXTOXINA"/>
</dbReference>
<evidence type="ECO:0000256" key="4">
    <source>
        <dbReference type="ARBA" id="ARBA00022656"/>
    </source>
</evidence>
<dbReference type="PROSITE" id="PS00330">
    <property type="entry name" value="HEMOLYSIN_CALCIUM"/>
    <property type="match status" value="1"/>
</dbReference>
<evidence type="ECO:0000256" key="1">
    <source>
        <dbReference type="ARBA" id="ARBA00004370"/>
    </source>
</evidence>
<evidence type="ECO:0000256" key="2">
    <source>
        <dbReference type="ARBA" id="ARBA00004613"/>
    </source>
</evidence>
<dbReference type="EMBL" id="CP042306">
    <property type="protein sequence ID" value="QDZ06428.1"/>
    <property type="molecule type" value="Genomic_DNA"/>
</dbReference>
<keyword evidence="5" id="KW-0677">Repeat</keyword>
<evidence type="ECO:0000256" key="6">
    <source>
        <dbReference type="ARBA" id="ARBA00023026"/>
    </source>
</evidence>
<evidence type="ECO:0000313" key="9">
    <source>
        <dbReference type="EMBL" id="QDZ06428.1"/>
    </source>
</evidence>
<keyword evidence="4" id="KW-0800">Toxin</keyword>
<dbReference type="InterPro" id="IPR050557">
    <property type="entry name" value="RTX_toxin/Mannuronan_C5-epim"/>
</dbReference>
<dbReference type="SUPFAM" id="SSF51120">
    <property type="entry name" value="beta-Roll"/>
    <property type="match status" value="6"/>
</dbReference>
<evidence type="ECO:0000256" key="3">
    <source>
        <dbReference type="ARBA" id="ARBA00022525"/>
    </source>
</evidence>
<evidence type="ECO:0000256" key="7">
    <source>
        <dbReference type="ARBA" id="ARBA00023136"/>
    </source>
</evidence>
<gene>
    <name evidence="9" type="ORF">FPZ24_02175</name>
</gene>
<feature type="compositionally biased region" description="Low complexity" evidence="8">
    <location>
        <begin position="727"/>
        <end position="737"/>
    </location>
</feature>
<evidence type="ECO:0000256" key="8">
    <source>
        <dbReference type="SAM" id="MobiDB-lite"/>
    </source>
</evidence>
<dbReference type="KEGG" id="spai:FPZ24_02175"/>
<dbReference type="InterPro" id="IPR003995">
    <property type="entry name" value="RTX_toxin_determinant-A"/>
</dbReference>
<keyword evidence="3" id="KW-0964">Secreted</keyword>
<dbReference type="Pfam" id="PF00353">
    <property type="entry name" value="HemolysinCabind"/>
    <property type="match status" value="9"/>
</dbReference>
<protein>
    <recommendedName>
        <fullName evidence="11">Haemolysin-type calcium binding-related domain-containing protein</fullName>
    </recommendedName>
</protein>
<feature type="region of interest" description="Disordered" evidence="8">
    <location>
        <begin position="727"/>
        <end position="770"/>
    </location>
</feature>
<evidence type="ECO:0000256" key="5">
    <source>
        <dbReference type="ARBA" id="ARBA00022737"/>
    </source>
</evidence>
<dbReference type="GO" id="GO:0005576">
    <property type="term" value="C:extracellular region"/>
    <property type="evidence" value="ECO:0007669"/>
    <property type="project" value="UniProtKB-SubCell"/>
</dbReference>
<evidence type="ECO:0008006" key="11">
    <source>
        <dbReference type="Google" id="ProtNLM"/>
    </source>
</evidence>
<dbReference type="InterPro" id="IPR001343">
    <property type="entry name" value="Hemolysn_Ca-bd"/>
</dbReference>
<dbReference type="PANTHER" id="PTHR38340:SF1">
    <property type="entry name" value="S-LAYER PROTEIN"/>
    <property type="match status" value="1"/>
</dbReference>
<sequence>MTVPTEPVTPEMLLRRFLYGVNETPDLLTDRLRDLAPTASISIGEINSDTYLASYGRYINAAYFPFVQDFFTGAKTLSVGTHTVAQLQSTYGASEFLYTLSNANTDVGSSDFFLRAFMFGHADFHLSPDTQFVVDTNGDLHIENMRYIPDVDNFDFDSTGPTAIYDAVFAKPEIDPSSIGRQITWTYSDPTIVHNGYYAANYAANVLNNYNITSNSIYAGAIILSQSFGYFNQWKSEGVYENFRDNKTIIYDGLGTNVVVADITSLHGSILIGGDGNDQLIGAHYDDVFYGGDGNDTIKPGLGSSELWGGDEESKPEYEDTDTADYTGHSAIDITFDNSGEKLSLKVAHDGANDTLHSIEVIKGTPATDHVKIIGSIPTATMLTIDAAGGQGPNPLDTINLAKADNGIHVSIANDGTGYIHDKTTEGDILLAGFNTQIIGSAFDDVFDDDAVGAKHIDGGYGNDTISITGASDDSLLLGGAGNDTITGGDGNDVLVGGAYAYGAYSDTLNGGGGNDMLIGSGANDIFDGGDGYDYIRPTAIPGTTFGLATITGGAGDDVINLREGGDHYNGMYHYGAAPTLNFGANDGHDTVLTASGGDVFTAYDNGVLNDHGADGIVVKLDGLYASDIDIIWDVTPQPEPFFGLGFNGNGDLAIVVKSTGASIFIEDVNGSATFGNQSSSSNHFGVTILDGAGNEIWIPSFPVQYGDLSSYRGGEAAYFDAAALSSSESTGTSGDDVMSGGRGDDDLSGGDGNDVFVSSPGNDVIDGGDGSDTLQLLGARGDYTITASGAATLVEGNAYDVGTLTLTSIENIRFESDDATYTSQDLFGYYGTAGDDVLLGNALGTNFYALAGDDQISPGIGNDVVDGGDGEDEVVLAASSANSSVSRELDGSISVYDPASGSYDILWNVEKVTFLGDSTTIDVGDLPPLGTSGNDTITGTARGETLYGQDGDDQIYGLGGNDHLNGGAGDDLLDGGTGNNGLDGGDGNDTLIGGAGQDSMYGGEGSDTYIVGDAYGAFADTEVGDYGDYGNFVDHDTLALGDATYSFAADGDRVIITNTATLHTVTLANQLSGYGVESIEIGSNTVLDRDDILDLIPVNVISGTSGDDQISGTNVNDDIAAGAGNDYIQESTGNDVYRWNVGDGDDYIAGGDSNDGYNSVVLGSGIATSDVTVSFTDFFEQSVLLSFAQGGSITLENINGTDQNVDEVEFDDNTVWDRSTLIGMAMDNSGGGGGGPLGLAANSKTGSFPAPHYRVDHNAVVSRTPVANSDVALDDFDYMGTARWAISKLSGYDEMVARKSRIAAGVSNRPFSGTDIAVSVAGNPSVNRSANLLAEAISTFDPTAAGGFSTSEDKGAPDNFWLFHQNGSLESKSSLAMIA</sequence>
<dbReference type="GO" id="GO:0016020">
    <property type="term" value="C:membrane"/>
    <property type="evidence" value="ECO:0007669"/>
    <property type="project" value="UniProtKB-SubCell"/>
</dbReference>
<keyword evidence="7" id="KW-0472">Membrane</keyword>
<organism evidence="9 10">
    <name type="scientific">Sphingomonas panacisoli</name>
    <dbReference type="NCBI Taxonomy" id="1813879"/>
    <lineage>
        <taxon>Bacteria</taxon>
        <taxon>Pseudomonadati</taxon>
        <taxon>Pseudomonadota</taxon>
        <taxon>Alphaproteobacteria</taxon>
        <taxon>Sphingomonadales</taxon>
        <taxon>Sphingomonadaceae</taxon>
        <taxon>Sphingomonas</taxon>
    </lineage>
</organism>
<dbReference type="Proteomes" id="UP000315673">
    <property type="component" value="Chromosome"/>
</dbReference>
<dbReference type="PRINTS" id="PR00313">
    <property type="entry name" value="CABNDNGRPT"/>
</dbReference>
<dbReference type="InterPro" id="IPR018511">
    <property type="entry name" value="Hemolysin-typ_Ca-bd_CS"/>
</dbReference>
<accession>A0A5B8LE17</accession>
<keyword evidence="10" id="KW-1185">Reference proteome</keyword>
<feature type="region of interest" description="Disordered" evidence="8">
    <location>
        <begin position="970"/>
        <end position="990"/>
    </location>
</feature>
<reference evidence="9 10" key="1">
    <citation type="submission" date="2019-07" db="EMBL/GenBank/DDBJ databases">
        <title>Full genome sequence of Sphingomonas sp. 4R-6-7(HKS19).</title>
        <authorList>
            <person name="Im W.-T."/>
        </authorList>
    </citation>
    <scope>NUCLEOTIDE SEQUENCE [LARGE SCALE GENOMIC DNA]</scope>
    <source>
        <strain evidence="9 10">HKS19</strain>
    </source>
</reference>
<feature type="compositionally biased region" description="Gly residues" evidence="8">
    <location>
        <begin position="976"/>
        <end position="988"/>
    </location>
</feature>
<dbReference type="InterPro" id="IPR011049">
    <property type="entry name" value="Serralysin-like_metalloprot_C"/>
</dbReference>
<dbReference type="Gene3D" id="2.150.10.10">
    <property type="entry name" value="Serralysin-like metalloprotease, C-terminal"/>
    <property type="match status" value="6"/>
</dbReference>
<proteinExistence type="predicted"/>
<dbReference type="OrthoDB" id="733404at2"/>
<evidence type="ECO:0000313" key="10">
    <source>
        <dbReference type="Proteomes" id="UP000315673"/>
    </source>
</evidence>
<dbReference type="GO" id="GO:0090729">
    <property type="term" value="F:toxin activity"/>
    <property type="evidence" value="ECO:0007669"/>
    <property type="project" value="UniProtKB-KW"/>
</dbReference>